<proteinExistence type="predicted"/>
<dbReference type="Proteomes" id="UP001497700">
    <property type="component" value="Unassembled WGS sequence"/>
</dbReference>
<protein>
    <submittedName>
        <fullName evidence="1">Uncharacterized protein</fullName>
    </submittedName>
</protein>
<reference evidence="1 2" key="1">
    <citation type="journal article" date="2022" name="New Phytol.">
        <title>Ecological generalism drives hyperdiversity of secondary metabolite gene clusters in xylarialean endophytes.</title>
        <authorList>
            <person name="Franco M.E.E."/>
            <person name="Wisecaver J.H."/>
            <person name="Arnold A.E."/>
            <person name="Ju Y.M."/>
            <person name="Slot J.C."/>
            <person name="Ahrendt S."/>
            <person name="Moore L.P."/>
            <person name="Eastman K.E."/>
            <person name="Scott K."/>
            <person name="Konkel Z."/>
            <person name="Mondo S.J."/>
            <person name="Kuo A."/>
            <person name="Hayes R.D."/>
            <person name="Haridas S."/>
            <person name="Andreopoulos B."/>
            <person name="Riley R."/>
            <person name="LaButti K."/>
            <person name="Pangilinan J."/>
            <person name="Lipzen A."/>
            <person name="Amirebrahimi M."/>
            <person name="Yan J."/>
            <person name="Adam C."/>
            <person name="Keymanesh K."/>
            <person name="Ng V."/>
            <person name="Louie K."/>
            <person name="Northen T."/>
            <person name="Drula E."/>
            <person name="Henrissat B."/>
            <person name="Hsieh H.M."/>
            <person name="Youens-Clark K."/>
            <person name="Lutzoni F."/>
            <person name="Miadlikowska J."/>
            <person name="Eastwood D.C."/>
            <person name="Hamelin R.C."/>
            <person name="Grigoriev I.V."/>
            <person name="U'Ren J.M."/>
        </authorList>
    </citation>
    <scope>NUCLEOTIDE SEQUENCE [LARGE SCALE GENOMIC DNA]</scope>
    <source>
        <strain evidence="1 2">CBS 119005</strain>
    </source>
</reference>
<gene>
    <name evidence="1" type="ORF">F4820DRAFT_446720</name>
</gene>
<evidence type="ECO:0000313" key="1">
    <source>
        <dbReference type="EMBL" id="KAI4866847.1"/>
    </source>
</evidence>
<evidence type="ECO:0000313" key="2">
    <source>
        <dbReference type="Proteomes" id="UP001497700"/>
    </source>
</evidence>
<keyword evidence="2" id="KW-1185">Reference proteome</keyword>
<organism evidence="1 2">
    <name type="scientific">Hypoxylon rubiginosum</name>
    <dbReference type="NCBI Taxonomy" id="110542"/>
    <lineage>
        <taxon>Eukaryota</taxon>
        <taxon>Fungi</taxon>
        <taxon>Dikarya</taxon>
        <taxon>Ascomycota</taxon>
        <taxon>Pezizomycotina</taxon>
        <taxon>Sordariomycetes</taxon>
        <taxon>Xylariomycetidae</taxon>
        <taxon>Xylariales</taxon>
        <taxon>Hypoxylaceae</taxon>
        <taxon>Hypoxylon</taxon>
    </lineage>
</organism>
<name>A0ACB9Z5V5_9PEZI</name>
<sequence length="94" mass="10730">MSLSNETVVAIISLLIMSLPVLGVFIRLFRRRNARTLIPLELVPGPDDLASLENGMLYARRTIRVDTIVIRPAIMPYLHWPFRRRGSELEATQT</sequence>
<accession>A0ACB9Z5V5</accession>
<comment type="caution">
    <text evidence="1">The sequence shown here is derived from an EMBL/GenBank/DDBJ whole genome shotgun (WGS) entry which is preliminary data.</text>
</comment>
<dbReference type="EMBL" id="MU393454">
    <property type="protein sequence ID" value="KAI4866847.1"/>
    <property type="molecule type" value="Genomic_DNA"/>
</dbReference>